<evidence type="ECO:0000313" key="1">
    <source>
        <dbReference type="EMBL" id="MUN40397.1"/>
    </source>
</evidence>
<gene>
    <name evidence="1" type="ORF">GNZ18_27920</name>
</gene>
<accession>A0A7K1L7I1</accession>
<dbReference type="RefSeq" id="WP_156219541.1">
    <property type="nucleotide sequence ID" value="NZ_WOFH01000011.1"/>
</dbReference>
<dbReference type="EMBL" id="WOFH01000011">
    <property type="protein sequence ID" value="MUN40397.1"/>
    <property type="molecule type" value="Genomic_DNA"/>
</dbReference>
<comment type="caution">
    <text evidence="1">The sequence shown here is derived from an EMBL/GenBank/DDBJ whole genome shotgun (WGS) entry which is preliminary data.</text>
</comment>
<keyword evidence="2" id="KW-1185">Reference proteome</keyword>
<name>A0A7K1L7I1_9ACTN</name>
<reference evidence="1 2" key="1">
    <citation type="submission" date="2019-11" db="EMBL/GenBank/DDBJ databases">
        <authorList>
            <person name="Cao P."/>
        </authorList>
    </citation>
    <scope>NUCLEOTIDE SEQUENCE [LARGE SCALE GENOMIC DNA]</scope>
    <source>
        <strain evidence="1 2">NEAU-AAG5</strain>
    </source>
</reference>
<evidence type="ECO:0000313" key="2">
    <source>
        <dbReference type="Proteomes" id="UP000432015"/>
    </source>
</evidence>
<sequence length="77" mass="8805">MNQAEAARLRFLLSRIQTLSDQHWHTFTASRRAMDDRAWVGGAAARSFAARLERNDAALRAALQRALRLVEDELRRA</sequence>
<protein>
    <submittedName>
        <fullName evidence="1">Uncharacterized protein</fullName>
    </submittedName>
</protein>
<proteinExistence type="predicted"/>
<dbReference type="AlphaFoldDB" id="A0A7K1L7I1"/>
<organism evidence="1 2">
    <name type="scientific">Actinomadura litoris</name>
    <dbReference type="NCBI Taxonomy" id="2678616"/>
    <lineage>
        <taxon>Bacteria</taxon>
        <taxon>Bacillati</taxon>
        <taxon>Actinomycetota</taxon>
        <taxon>Actinomycetes</taxon>
        <taxon>Streptosporangiales</taxon>
        <taxon>Thermomonosporaceae</taxon>
        <taxon>Actinomadura</taxon>
    </lineage>
</organism>
<dbReference type="Proteomes" id="UP000432015">
    <property type="component" value="Unassembled WGS sequence"/>
</dbReference>